<evidence type="ECO:0000256" key="16">
    <source>
        <dbReference type="PIRSR" id="PIRSR006135-2"/>
    </source>
</evidence>
<dbReference type="Pfam" id="PF02283">
    <property type="entry name" value="CobU"/>
    <property type="match status" value="1"/>
</dbReference>
<dbReference type="Gene3D" id="3.40.50.300">
    <property type="entry name" value="P-loop containing nucleotide triphosphate hydrolases"/>
    <property type="match status" value="1"/>
</dbReference>
<feature type="binding site" evidence="16">
    <location>
        <position position="84"/>
    </location>
    <ligand>
        <name>GTP</name>
        <dbReference type="ChEBI" id="CHEBI:37565"/>
    </ligand>
</feature>
<dbReference type="GO" id="GO:0009236">
    <property type="term" value="P:cobalamin biosynthetic process"/>
    <property type="evidence" value="ECO:0007669"/>
    <property type="project" value="UniProtKB-UniRule"/>
</dbReference>
<keyword evidence="12 14" id="KW-0067">ATP-binding</keyword>
<gene>
    <name evidence="17" type="primary">cobU</name>
    <name evidence="17" type="ORF">E7681_00550</name>
</gene>
<evidence type="ECO:0000256" key="1">
    <source>
        <dbReference type="ARBA" id="ARBA00000312"/>
    </source>
</evidence>
<comment type="function">
    <text evidence="4 14">Catalyzes ATP-dependent phosphorylation of adenosylcobinamide and addition of GMP to adenosylcobinamide phosphate.</text>
</comment>
<feature type="binding site" evidence="16">
    <location>
        <begin position="35"/>
        <end position="37"/>
    </location>
    <ligand>
        <name>GTP</name>
        <dbReference type="ChEBI" id="CHEBI:37565"/>
    </ligand>
</feature>
<evidence type="ECO:0000256" key="7">
    <source>
        <dbReference type="ARBA" id="ARBA00007490"/>
    </source>
</evidence>
<evidence type="ECO:0000256" key="2">
    <source>
        <dbReference type="ARBA" id="ARBA00000711"/>
    </source>
</evidence>
<keyword evidence="11 14" id="KW-0418">Kinase</keyword>
<keyword evidence="10 14" id="KW-0547">Nucleotide-binding</keyword>
<evidence type="ECO:0000256" key="9">
    <source>
        <dbReference type="ARBA" id="ARBA00022679"/>
    </source>
</evidence>
<dbReference type="OrthoDB" id="9788370at2"/>
<accession>A0A4S3MF76</accession>
<feature type="active site" description="GMP-histidine intermediate" evidence="15">
    <location>
        <position position="51"/>
    </location>
</feature>
<keyword evidence="8 14" id="KW-0169">Cobalamin biosynthesis</keyword>
<comment type="pathway">
    <text evidence="6 14">Cofactor biosynthesis; adenosylcobalamin biosynthesis; adenosylcobalamin from cob(II)yrinate a,c-diamide: step 5/7.</text>
</comment>
<evidence type="ECO:0000256" key="3">
    <source>
        <dbReference type="ARBA" id="ARBA00001522"/>
    </source>
</evidence>
<dbReference type="RefSeq" id="WP_136337308.1">
    <property type="nucleotide sequence ID" value="NZ_SSMD01000001.1"/>
</dbReference>
<dbReference type="GO" id="GO:0008820">
    <property type="term" value="F:cobinamide phosphate guanylyltransferase activity"/>
    <property type="evidence" value="ECO:0007669"/>
    <property type="project" value="UniProtKB-UniRule"/>
</dbReference>
<comment type="similarity">
    <text evidence="7 14">Belongs to the CobU/CobP family.</text>
</comment>
<evidence type="ECO:0000256" key="6">
    <source>
        <dbReference type="ARBA" id="ARBA00005159"/>
    </source>
</evidence>
<evidence type="ECO:0000256" key="13">
    <source>
        <dbReference type="ARBA" id="ARBA00023134"/>
    </source>
</evidence>
<dbReference type="CDD" id="cd00544">
    <property type="entry name" value="CobU"/>
    <property type="match status" value="1"/>
</dbReference>
<dbReference type="PIRSF" id="PIRSF006135">
    <property type="entry name" value="CobU"/>
    <property type="match status" value="1"/>
</dbReference>
<keyword evidence="18" id="KW-1185">Reference proteome</keyword>
<evidence type="ECO:0000256" key="11">
    <source>
        <dbReference type="ARBA" id="ARBA00022777"/>
    </source>
</evidence>
<keyword evidence="9 14" id="KW-0808">Transferase</keyword>
<feature type="binding site" evidence="16">
    <location>
        <begin position="10"/>
        <end position="17"/>
    </location>
    <ligand>
        <name>GTP</name>
        <dbReference type="ChEBI" id="CHEBI:37565"/>
    </ligand>
</feature>
<dbReference type="EMBL" id="SSMD01000001">
    <property type="protein sequence ID" value="THD76364.1"/>
    <property type="molecule type" value="Genomic_DNA"/>
</dbReference>
<evidence type="ECO:0000256" key="10">
    <source>
        <dbReference type="ARBA" id="ARBA00022741"/>
    </source>
</evidence>
<feature type="binding site" evidence="16">
    <location>
        <position position="63"/>
    </location>
    <ligand>
        <name>GTP</name>
        <dbReference type="ChEBI" id="CHEBI:37565"/>
    </ligand>
</feature>
<keyword evidence="13 14" id="KW-0342">GTP-binding</keyword>
<dbReference type="PANTHER" id="PTHR34848:SF1">
    <property type="entry name" value="BIFUNCTIONAL ADENOSYLCOBALAMIN BIOSYNTHESIS PROTEIN COBU"/>
    <property type="match status" value="1"/>
</dbReference>
<evidence type="ECO:0000256" key="5">
    <source>
        <dbReference type="ARBA" id="ARBA00004692"/>
    </source>
</evidence>
<dbReference type="UniPathway" id="UPA00148">
    <property type="reaction ID" value="UER00236"/>
</dbReference>
<comment type="catalytic activity">
    <reaction evidence="2 14">
        <text>adenosylcob(III)inamide phosphate + GTP + H(+) = adenosylcob(III)inamide-GDP + diphosphate</text>
        <dbReference type="Rhea" id="RHEA:22712"/>
        <dbReference type="ChEBI" id="CHEBI:15378"/>
        <dbReference type="ChEBI" id="CHEBI:33019"/>
        <dbReference type="ChEBI" id="CHEBI:37565"/>
        <dbReference type="ChEBI" id="CHEBI:58502"/>
        <dbReference type="ChEBI" id="CHEBI:60487"/>
        <dbReference type="EC" id="2.7.7.62"/>
    </reaction>
</comment>
<dbReference type="InterPro" id="IPR027417">
    <property type="entry name" value="P-loop_NTPase"/>
</dbReference>
<proteinExistence type="inferred from homology"/>
<evidence type="ECO:0000313" key="17">
    <source>
        <dbReference type="EMBL" id="THD76364.1"/>
    </source>
</evidence>
<dbReference type="EC" id="2.7.1.156" evidence="14"/>
<name>A0A4S3MF76_9RHOB</name>
<evidence type="ECO:0000313" key="18">
    <source>
        <dbReference type="Proteomes" id="UP000306113"/>
    </source>
</evidence>
<evidence type="ECO:0000256" key="14">
    <source>
        <dbReference type="PIRNR" id="PIRNR006135"/>
    </source>
</evidence>
<dbReference type="GO" id="GO:0043752">
    <property type="term" value="F:adenosylcobinamide kinase activity"/>
    <property type="evidence" value="ECO:0007669"/>
    <property type="project" value="UniProtKB-EC"/>
</dbReference>
<reference evidence="17 18" key="1">
    <citation type="submission" date="2019-04" db="EMBL/GenBank/DDBJ databases">
        <title>Draft genome sequence of Youngimonas vesicularis.</title>
        <authorList>
            <person name="Hameed A."/>
        </authorList>
    </citation>
    <scope>NUCLEOTIDE SEQUENCE [LARGE SCALE GENOMIC DNA]</scope>
    <source>
        <strain evidence="17 18">CC-AMW-E</strain>
    </source>
</reference>
<dbReference type="NCBIfam" id="NF004469">
    <property type="entry name" value="PRK05800.1"/>
    <property type="match status" value="1"/>
</dbReference>
<comment type="pathway">
    <text evidence="5 14">Cofactor biosynthesis; adenosylcobalamin biosynthesis; adenosylcobalamin from cob(II)yrinate a,c-diamide: step 6/7.</text>
</comment>
<dbReference type="AlphaFoldDB" id="A0A4S3MF76"/>
<dbReference type="InterPro" id="IPR003203">
    <property type="entry name" value="CobU/CobP"/>
</dbReference>
<dbReference type="GO" id="GO:0005525">
    <property type="term" value="F:GTP binding"/>
    <property type="evidence" value="ECO:0007669"/>
    <property type="project" value="UniProtKB-UniRule"/>
</dbReference>
<feature type="binding site" evidence="16">
    <location>
        <begin position="52"/>
        <end position="55"/>
    </location>
    <ligand>
        <name>GTP</name>
        <dbReference type="ChEBI" id="CHEBI:37565"/>
    </ligand>
</feature>
<dbReference type="EC" id="2.7.7.62" evidence="14"/>
<comment type="catalytic activity">
    <reaction evidence="3">
        <text>adenosylcob(III)inamide + GTP = adenosylcob(III)inamide phosphate + GDP + H(+)</text>
        <dbReference type="Rhea" id="RHEA:15765"/>
        <dbReference type="ChEBI" id="CHEBI:2480"/>
        <dbReference type="ChEBI" id="CHEBI:15378"/>
        <dbReference type="ChEBI" id="CHEBI:37565"/>
        <dbReference type="ChEBI" id="CHEBI:58189"/>
        <dbReference type="ChEBI" id="CHEBI:58502"/>
        <dbReference type="EC" id="2.7.1.156"/>
    </reaction>
</comment>
<comment type="catalytic activity">
    <reaction evidence="1 14">
        <text>adenosylcob(III)inamide + ATP = adenosylcob(III)inamide phosphate + ADP + H(+)</text>
        <dbReference type="Rhea" id="RHEA:15769"/>
        <dbReference type="ChEBI" id="CHEBI:2480"/>
        <dbReference type="ChEBI" id="CHEBI:15378"/>
        <dbReference type="ChEBI" id="CHEBI:30616"/>
        <dbReference type="ChEBI" id="CHEBI:58502"/>
        <dbReference type="ChEBI" id="CHEBI:456216"/>
        <dbReference type="EC" id="2.7.1.156"/>
    </reaction>
</comment>
<evidence type="ECO:0000256" key="4">
    <source>
        <dbReference type="ARBA" id="ARBA00003889"/>
    </source>
</evidence>
<sequence length="173" mass="18595">MLDKLTLVLGGAGSGKSQWAETLVKNAGADRIYLATARVWDDEMRDKVDRHRVQRGDGWTTIEAPMHIGPALTQARPEQVVLLDCATMWLSNHLLDGSDMALAEAEFLAALDDCRAPVVIVSNEVGMSVVPENALARRFRDAQGALNQRLAARAGLVVAVMAGLPLALKGTLP</sequence>
<evidence type="ECO:0000256" key="8">
    <source>
        <dbReference type="ARBA" id="ARBA00022573"/>
    </source>
</evidence>
<comment type="caution">
    <text evidence="17">The sequence shown here is derived from an EMBL/GenBank/DDBJ whole genome shotgun (WGS) entry which is preliminary data.</text>
</comment>
<dbReference type="PANTHER" id="PTHR34848">
    <property type="match status" value="1"/>
</dbReference>
<protein>
    <recommendedName>
        <fullName evidence="14">Bifunctional adenosylcobalamin biosynthesis protein</fullName>
        <ecNumber evidence="14">2.7.1.156</ecNumber>
        <ecNumber evidence="14">2.7.7.62</ecNumber>
    </recommendedName>
</protein>
<evidence type="ECO:0000256" key="15">
    <source>
        <dbReference type="PIRSR" id="PIRSR006135-1"/>
    </source>
</evidence>
<dbReference type="SUPFAM" id="SSF52540">
    <property type="entry name" value="P-loop containing nucleoside triphosphate hydrolases"/>
    <property type="match status" value="1"/>
</dbReference>
<dbReference type="GO" id="GO:0005524">
    <property type="term" value="F:ATP binding"/>
    <property type="evidence" value="ECO:0007669"/>
    <property type="project" value="UniProtKB-UniRule"/>
</dbReference>
<organism evidence="17 18">
    <name type="scientific">Thalassobius vesicularis</name>
    <dbReference type="NCBI Taxonomy" id="1294297"/>
    <lineage>
        <taxon>Bacteria</taxon>
        <taxon>Pseudomonadati</taxon>
        <taxon>Pseudomonadota</taxon>
        <taxon>Alphaproteobacteria</taxon>
        <taxon>Rhodobacterales</taxon>
        <taxon>Roseobacteraceae</taxon>
        <taxon>Thalassovita</taxon>
    </lineage>
</organism>
<keyword evidence="17" id="KW-0548">Nucleotidyltransferase</keyword>
<dbReference type="Proteomes" id="UP000306113">
    <property type="component" value="Unassembled WGS sequence"/>
</dbReference>
<evidence type="ECO:0000256" key="12">
    <source>
        <dbReference type="ARBA" id="ARBA00022840"/>
    </source>
</evidence>